<proteinExistence type="predicted"/>
<name>A0AAV4V3T1_CAEEX</name>
<sequence length="108" mass="12521">MKDRVFLKPRLLSRTDSRTDELTYGRDAEPLAQDAFGMLHGWSYVPTQGDLSYIRHRGGRTEIFRSAFIFGLFFFKKNTFSRVKFTSDFLIAAMAQTSVTENVQELRD</sequence>
<evidence type="ECO:0000313" key="1">
    <source>
        <dbReference type="EMBL" id="GIY64230.1"/>
    </source>
</evidence>
<comment type="caution">
    <text evidence="1">The sequence shown here is derived from an EMBL/GenBank/DDBJ whole genome shotgun (WGS) entry which is preliminary data.</text>
</comment>
<organism evidence="1 2">
    <name type="scientific">Caerostris extrusa</name>
    <name type="common">Bark spider</name>
    <name type="synonym">Caerostris bankana</name>
    <dbReference type="NCBI Taxonomy" id="172846"/>
    <lineage>
        <taxon>Eukaryota</taxon>
        <taxon>Metazoa</taxon>
        <taxon>Ecdysozoa</taxon>
        <taxon>Arthropoda</taxon>
        <taxon>Chelicerata</taxon>
        <taxon>Arachnida</taxon>
        <taxon>Araneae</taxon>
        <taxon>Araneomorphae</taxon>
        <taxon>Entelegynae</taxon>
        <taxon>Araneoidea</taxon>
        <taxon>Araneidae</taxon>
        <taxon>Caerostris</taxon>
    </lineage>
</organism>
<dbReference type="EMBL" id="BPLR01013847">
    <property type="protein sequence ID" value="GIY64230.1"/>
    <property type="molecule type" value="Genomic_DNA"/>
</dbReference>
<protein>
    <submittedName>
        <fullName evidence="1">Uncharacterized protein</fullName>
    </submittedName>
</protein>
<dbReference type="AlphaFoldDB" id="A0AAV4V3T1"/>
<keyword evidence="2" id="KW-1185">Reference proteome</keyword>
<dbReference type="Proteomes" id="UP001054945">
    <property type="component" value="Unassembled WGS sequence"/>
</dbReference>
<gene>
    <name evidence="1" type="ORF">CEXT_267811</name>
</gene>
<accession>A0AAV4V3T1</accession>
<evidence type="ECO:0000313" key="2">
    <source>
        <dbReference type="Proteomes" id="UP001054945"/>
    </source>
</evidence>
<reference evidence="1 2" key="1">
    <citation type="submission" date="2021-06" db="EMBL/GenBank/DDBJ databases">
        <title>Caerostris extrusa draft genome.</title>
        <authorList>
            <person name="Kono N."/>
            <person name="Arakawa K."/>
        </authorList>
    </citation>
    <scope>NUCLEOTIDE SEQUENCE [LARGE SCALE GENOMIC DNA]</scope>
</reference>